<accession>M7TIL0</accession>
<proteinExistence type="predicted"/>
<organism evidence="1 2">
    <name type="scientific">Eutypa lata (strain UCR-EL1)</name>
    <name type="common">Grapevine dieback disease fungus</name>
    <name type="synonym">Eutypa armeniacae</name>
    <dbReference type="NCBI Taxonomy" id="1287681"/>
    <lineage>
        <taxon>Eukaryota</taxon>
        <taxon>Fungi</taxon>
        <taxon>Dikarya</taxon>
        <taxon>Ascomycota</taxon>
        <taxon>Pezizomycotina</taxon>
        <taxon>Sordariomycetes</taxon>
        <taxon>Xylariomycetidae</taxon>
        <taxon>Xylariales</taxon>
        <taxon>Diatrypaceae</taxon>
        <taxon>Eutypa</taxon>
    </lineage>
</organism>
<dbReference type="EMBL" id="KB706014">
    <property type="protein sequence ID" value="EMR69791.1"/>
    <property type="molecule type" value="Genomic_DNA"/>
</dbReference>
<dbReference type="HOGENOM" id="CLU_1012052_0_0_1"/>
<dbReference type="OrthoDB" id="4648612at2759"/>
<keyword evidence="2" id="KW-1185">Reference proteome</keyword>
<sequence length="275" mass="31277">MSVADLPKETYRQTVGLLGDALGIGPWDTASRKGLRDFVCSEDVRSYATDAITAYLRNLNPQSPFPSILKVMRAAMKYYSPSLVPNCSINKANLAYGSEKVRRGEIQRWADEYLIALFAARVVYRMETSLIHLAPEEMAWFPVRYHHKIAFAVALLYFLFLRQKQEPLPLPTHYLLKRASMEAVGYLQRCHRCTRCGQDFVDPKASTVCSVCPALEEGEIVEFERLREQNFRVEGKLKSEVDDFFDFFEEGLVAPSEMVADVPSCSDPDETAWPL</sequence>
<evidence type="ECO:0000313" key="2">
    <source>
        <dbReference type="Proteomes" id="UP000012174"/>
    </source>
</evidence>
<dbReference type="KEGG" id="ela:UCREL1_3181"/>
<evidence type="ECO:0000313" key="1">
    <source>
        <dbReference type="EMBL" id="EMR69791.1"/>
    </source>
</evidence>
<dbReference type="AlphaFoldDB" id="M7TIL0"/>
<reference evidence="2" key="1">
    <citation type="journal article" date="2013" name="Genome Announc.">
        <title>Draft genome sequence of the grapevine dieback fungus Eutypa lata UCR-EL1.</title>
        <authorList>
            <person name="Blanco-Ulate B."/>
            <person name="Rolshausen P.E."/>
            <person name="Cantu D."/>
        </authorList>
    </citation>
    <scope>NUCLEOTIDE SEQUENCE [LARGE SCALE GENOMIC DNA]</scope>
    <source>
        <strain evidence="2">UCR-EL1</strain>
    </source>
</reference>
<dbReference type="Proteomes" id="UP000012174">
    <property type="component" value="Unassembled WGS sequence"/>
</dbReference>
<gene>
    <name evidence="1" type="ORF">UCREL1_3181</name>
</gene>
<name>M7TIL0_EUTLA</name>
<protein>
    <submittedName>
        <fullName evidence="1">Uncharacterized protein</fullName>
    </submittedName>
</protein>